<evidence type="ECO:0000313" key="1">
    <source>
        <dbReference type="EMBL" id="VBA33106.1"/>
    </source>
</evidence>
<proteinExistence type="predicted"/>
<sequence length="43" mass="4636">MCPVCGGRGVIEVADVHHNQSTGMSEVFWELSRIVTCGCREAA</sequence>
<evidence type="ECO:0000313" key="2">
    <source>
        <dbReference type="Proteomes" id="UP000271464"/>
    </source>
</evidence>
<accession>A0ABY6RSL7</accession>
<name>A0ABY6RSL7_9MYCO</name>
<dbReference type="EMBL" id="UPHM01000169">
    <property type="protein sequence ID" value="VBA33106.1"/>
    <property type="molecule type" value="Genomic_DNA"/>
</dbReference>
<dbReference type="Proteomes" id="UP000271464">
    <property type="component" value="Unassembled WGS sequence"/>
</dbReference>
<organism evidence="1 2">
    <name type="scientific">Mycobacterium persicum</name>
    <dbReference type="NCBI Taxonomy" id="1487726"/>
    <lineage>
        <taxon>Bacteria</taxon>
        <taxon>Bacillati</taxon>
        <taxon>Actinomycetota</taxon>
        <taxon>Actinomycetes</taxon>
        <taxon>Mycobacteriales</taxon>
        <taxon>Mycobacteriaceae</taxon>
        <taxon>Mycobacterium</taxon>
    </lineage>
</organism>
<protein>
    <submittedName>
        <fullName evidence="1">Uncharacterized protein</fullName>
    </submittedName>
</protein>
<keyword evidence="2" id="KW-1185">Reference proteome</keyword>
<gene>
    <name evidence="1" type="ORF">LAUMK4_05875</name>
</gene>
<reference evidence="1 2" key="1">
    <citation type="submission" date="2018-09" db="EMBL/GenBank/DDBJ databases">
        <authorList>
            <person name="Tagini F."/>
        </authorList>
    </citation>
    <scope>NUCLEOTIDE SEQUENCE [LARGE SCALE GENOMIC DNA]</scope>
    <source>
        <strain evidence="1 2">MK4</strain>
    </source>
</reference>
<comment type="caution">
    <text evidence="1">The sequence shown here is derived from an EMBL/GenBank/DDBJ whole genome shotgun (WGS) entry which is preliminary data.</text>
</comment>